<accession>A0A109D8U3</accession>
<keyword evidence="1" id="KW-1133">Transmembrane helix</keyword>
<dbReference type="InterPro" id="IPR012902">
    <property type="entry name" value="N_methyl_site"/>
</dbReference>
<dbReference type="GeneID" id="300178762"/>
<protein>
    <submittedName>
        <fullName evidence="2">Pilin</fullName>
    </submittedName>
</protein>
<keyword evidence="1" id="KW-0812">Transmembrane</keyword>
<dbReference type="InterPro" id="IPR045584">
    <property type="entry name" value="Pilin-like"/>
</dbReference>
<dbReference type="NCBIfam" id="TIGR02532">
    <property type="entry name" value="IV_pilin_GFxxxE"/>
    <property type="match status" value="1"/>
</dbReference>
<organism evidence="2 3">
    <name type="scientific">Vibrio toranzoniae</name>
    <dbReference type="NCBI Taxonomy" id="1194427"/>
    <lineage>
        <taxon>Bacteria</taxon>
        <taxon>Pseudomonadati</taxon>
        <taxon>Pseudomonadota</taxon>
        <taxon>Gammaproteobacteria</taxon>
        <taxon>Vibrionales</taxon>
        <taxon>Vibrionaceae</taxon>
        <taxon>Vibrio</taxon>
    </lineage>
</organism>
<dbReference type="SUPFAM" id="SSF54523">
    <property type="entry name" value="Pili subunits"/>
    <property type="match status" value="1"/>
</dbReference>
<evidence type="ECO:0000313" key="2">
    <source>
        <dbReference type="EMBL" id="KWU01017.1"/>
    </source>
</evidence>
<reference evidence="2 3" key="1">
    <citation type="submission" date="2015-11" db="EMBL/GenBank/DDBJ databases">
        <title>Draft WGS of Vibrio toranzoniae.</title>
        <authorList>
            <person name="Lasa A."/>
            <person name="Romalde J.L."/>
        </authorList>
    </citation>
    <scope>NUCLEOTIDE SEQUENCE [LARGE SCALE GENOMIC DNA]</scope>
    <source>
        <strain evidence="2 3">Vb 10.8</strain>
    </source>
</reference>
<dbReference type="OrthoDB" id="6386726at2"/>
<proteinExistence type="predicted"/>
<gene>
    <name evidence="2" type="ORF">APQ14_06935</name>
</gene>
<dbReference type="EMBL" id="LMXU01000016">
    <property type="protein sequence ID" value="KWU01017.1"/>
    <property type="molecule type" value="Genomic_DNA"/>
</dbReference>
<sequence length="173" mass="19185">MKKNGFTLLELVVVIVILGIIAVTAAPRYLNISTDSHVAVVKGTGASFKTGVDFAYSKLMATNGGGPATNIPIYDDSATGQLDFNEWGYPAQQWHLEEDFPRLDNIDDCISVWDALFADPPSISSFNSPTDTDYIAEYIQTDQCRYHYRTVPELSIYYNSMTGEVIIDDEPNN</sequence>
<evidence type="ECO:0000256" key="1">
    <source>
        <dbReference type="SAM" id="Phobius"/>
    </source>
</evidence>
<name>A0A109D8U3_9VIBR</name>
<comment type="caution">
    <text evidence="2">The sequence shown here is derived from an EMBL/GenBank/DDBJ whole genome shotgun (WGS) entry which is preliminary data.</text>
</comment>
<keyword evidence="1" id="KW-0472">Membrane</keyword>
<dbReference type="RefSeq" id="WP_060467983.1">
    <property type="nucleotide sequence ID" value="NZ_AP025514.1"/>
</dbReference>
<dbReference type="AlphaFoldDB" id="A0A109D8U3"/>
<dbReference type="Pfam" id="PF07963">
    <property type="entry name" value="N_methyl"/>
    <property type="match status" value="1"/>
</dbReference>
<dbReference type="Proteomes" id="UP000057389">
    <property type="component" value="Unassembled WGS sequence"/>
</dbReference>
<keyword evidence="3" id="KW-1185">Reference proteome</keyword>
<feature type="transmembrane region" description="Helical" evidence="1">
    <location>
        <begin position="6"/>
        <end position="26"/>
    </location>
</feature>
<evidence type="ECO:0000313" key="3">
    <source>
        <dbReference type="Proteomes" id="UP000057389"/>
    </source>
</evidence>
<dbReference type="Gene3D" id="3.30.700.10">
    <property type="entry name" value="Glycoprotein, Type 4 Pilin"/>
    <property type="match status" value="1"/>
</dbReference>